<sequence>MRQAGDVDRDVPQSWVLVDPSELHQLEAIRARYQNKDSVPDEDESLYWDWTRDDEAAIDREEGPTTAEKEFIGKVQDRWDKLWRWKPSVSMAEYLAHCSNRPGRPADDGDCAILITVIPPAADDPEIGDQNDEKEDQDPAFLTTTERDIQPTAYDLVTEQEEEDLAGSLTEAEEEEYISYGSDEDSDMSPTTQDGDSIMGDIDEKAILSVYGALDEDELENWGRDLDTRAEVVDTMEMALDTDTDDESV</sequence>
<name>A0A5C3MKP3_9AGAM</name>
<gene>
    <name evidence="2" type="ORF">OE88DRAFT_1085147</name>
</gene>
<dbReference type="AlphaFoldDB" id="A0A5C3MKP3"/>
<organism evidence="2 3">
    <name type="scientific">Heliocybe sulcata</name>
    <dbReference type="NCBI Taxonomy" id="5364"/>
    <lineage>
        <taxon>Eukaryota</taxon>
        <taxon>Fungi</taxon>
        <taxon>Dikarya</taxon>
        <taxon>Basidiomycota</taxon>
        <taxon>Agaricomycotina</taxon>
        <taxon>Agaricomycetes</taxon>
        <taxon>Gloeophyllales</taxon>
        <taxon>Gloeophyllaceae</taxon>
        <taxon>Heliocybe</taxon>
    </lineage>
</organism>
<reference evidence="2 3" key="1">
    <citation type="journal article" date="2019" name="Nat. Ecol. Evol.">
        <title>Megaphylogeny resolves global patterns of mushroom evolution.</title>
        <authorList>
            <person name="Varga T."/>
            <person name="Krizsan K."/>
            <person name="Foldi C."/>
            <person name="Dima B."/>
            <person name="Sanchez-Garcia M."/>
            <person name="Sanchez-Ramirez S."/>
            <person name="Szollosi G.J."/>
            <person name="Szarkandi J.G."/>
            <person name="Papp V."/>
            <person name="Albert L."/>
            <person name="Andreopoulos W."/>
            <person name="Angelini C."/>
            <person name="Antonin V."/>
            <person name="Barry K.W."/>
            <person name="Bougher N.L."/>
            <person name="Buchanan P."/>
            <person name="Buyck B."/>
            <person name="Bense V."/>
            <person name="Catcheside P."/>
            <person name="Chovatia M."/>
            <person name="Cooper J."/>
            <person name="Damon W."/>
            <person name="Desjardin D."/>
            <person name="Finy P."/>
            <person name="Geml J."/>
            <person name="Haridas S."/>
            <person name="Hughes K."/>
            <person name="Justo A."/>
            <person name="Karasinski D."/>
            <person name="Kautmanova I."/>
            <person name="Kiss B."/>
            <person name="Kocsube S."/>
            <person name="Kotiranta H."/>
            <person name="LaButti K.M."/>
            <person name="Lechner B.E."/>
            <person name="Liimatainen K."/>
            <person name="Lipzen A."/>
            <person name="Lukacs Z."/>
            <person name="Mihaltcheva S."/>
            <person name="Morgado L.N."/>
            <person name="Niskanen T."/>
            <person name="Noordeloos M.E."/>
            <person name="Ohm R.A."/>
            <person name="Ortiz-Santana B."/>
            <person name="Ovrebo C."/>
            <person name="Racz N."/>
            <person name="Riley R."/>
            <person name="Savchenko A."/>
            <person name="Shiryaev A."/>
            <person name="Soop K."/>
            <person name="Spirin V."/>
            <person name="Szebenyi C."/>
            <person name="Tomsovsky M."/>
            <person name="Tulloss R.E."/>
            <person name="Uehling J."/>
            <person name="Grigoriev I.V."/>
            <person name="Vagvolgyi C."/>
            <person name="Papp T."/>
            <person name="Martin F.M."/>
            <person name="Miettinen O."/>
            <person name="Hibbett D.S."/>
            <person name="Nagy L.G."/>
        </authorList>
    </citation>
    <scope>NUCLEOTIDE SEQUENCE [LARGE SCALE GENOMIC DNA]</scope>
    <source>
        <strain evidence="2 3">OMC1185</strain>
    </source>
</reference>
<feature type="compositionally biased region" description="Acidic residues" evidence="1">
    <location>
        <begin position="162"/>
        <end position="187"/>
    </location>
</feature>
<proteinExistence type="predicted"/>
<dbReference type="EMBL" id="ML213536">
    <property type="protein sequence ID" value="TFK45840.1"/>
    <property type="molecule type" value="Genomic_DNA"/>
</dbReference>
<protein>
    <submittedName>
        <fullName evidence="2">Uncharacterized protein</fullName>
    </submittedName>
</protein>
<dbReference type="Proteomes" id="UP000305948">
    <property type="component" value="Unassembled WGS sequence"/>
</dbReference>
<evidence type="ECO:0000256" key="1">
    <source>
        <dbReference type="SAM" id="MobiDB-lite"/>
    </source>
</evidence>
<accession>A0A5C3MKP3</accession>
<evidence type="ECO:0000313" key="3">
    <source>
        <dbReference type="Proteomes" id="UP000305948"/>
    </source>
</evidence>
<evidence type="ECO:0000313" key="2">
    <source>
        <dbReference type="EMBL" id="TFK45840.1"/>
    </source>
</evidence>
<feature type="region of interest" description="Disordered" evidence="1">
    <location>
        <begin position="162"/>
        <end position="198"/>
    </location>
</feature>
<dbReference type="OrthoDB" id="3329002at2759"/>
<keyword evidence="3" id="KW-1185">Reference proteome</keyword>